<dbReference type="Proteomes" id="UP000275356">
    <property type="component" value="Unassembled WGS sequence"/>
</dbReference>
<sequence length="102" mass="11660">MARRSSKRNYAADHVPLDVDRLTQGWERGETSVDGREWRVRSVGGSDRDYRCPGCDQLVLAGTPHVVAWPADHLLGAEAGLADRRHWHTSCWRSGRRPTRRR</sequence>
<accession>A0A3N2D793</accession>
<keyword evidence="2" id="KW-1185">Reference proteome</keyword>
<name>A0A3N2D793_9MICO</name>
<dbReference type="RefSeq" id="WP_123737938.1">
    <property type="nucleotide sequence ID" value="NZ_RKHQ01000001.1"/>
</dbReference>
<comment type="caution">
    <text evidence="1">The sequence shown here is derived from an EMBL/GenBank/DDBJ whole genome shotgun (WGS) entry which is preliminary data.</text>
</comment>
<evidence type="ECO:0000313" key="2">
    <source>
        <dbReference type="Proteomes" id="UP000275356"/>
    </source>
</evidence>
<evidence type="ECO:0008006" key="3">
    <source>
        <dbReference type="Google" id="ProtNLM"/>
    </source>
</evidence>
<evidence type="ECO:0000313" key="1">
    <source>
        <dbReference type="EMBL" id="ROR95651.1"/>
    </source>
</evidence>
<protein>
    <recommendedName>
        <fullName evidence="3">ATP/GTP-binding protein</fullName>
    </recommendedName>
</protein>
<proteinExistence type="predicted"/>
<dbReference type="AlphaFoldDB" id="A0A3N2D793"/>
<gene>
    <name evidence="1" type="ORF">EDD28_0212</name>
</gene>
<reference evidence="1 2" key="1">
    <citation type="submission" date="2018-11" db="EMBL/GenBank/DDBJ databases">
        <title>Sequencing the genomes of 1000 actinobacteria strains.</title>
        <authorList>
            <person name="Klenk H.-P."/>
        </authorList>
    </citation>
    <scope>NUCLEOTIDE SEQUENCE [LARGE SCALE GENOMIC DNA]</scope>
    <source>
        <strain evidence="1 2">DSM 13521</strain>
    </source>
</reference>
<dbReference type="OrthoDB" id="3381577at2"/>
<organism evidence="1 2">
    <name type="scientific">Salana multivorans</name>
    <dbReference type="NCBI Taxonomy" id="120377"/>
    <lineage>
        <taxon>Bacteria</taxon>
        <taxon>Bacillati</taxon>
        <taxon>Actinomycetota</taxon>
        <taxon>Actinomycetes</taxon>
        <taxon>Micrococcales</taxon>
        <taxon>Beutenbergiaceae</taxon>
        <taxon>Salana</taxon>
    </lineage>
</organism>
<dbReference type="EMBL" id="RKHQ01000001">
    <property type="protein sequence ID" value="ROR95651.1"/>
    <property type="molecule type" value="Genomic_DNA"/>
</dbReference>